<keyword evidence="2" id="KW-1185">Reference proteome</keyword>
<dbReference type="EMBL" id="JBHLWN010000051">
    <property type="protein sequence ID" value="MFC0213467.1"/>
    <property type="molecule type" value="Genomic_DNA"/>
</dbReference>
<accession>A0ABV6DLD6</accession>
<sequence length="68" mass="7707">MGWEYVHDQDEFSVSVDKEKGLAMLELSSSGIRPKYVSLQLEHVERLDAIVQALQAVRPYLKSTANND</sequence>
<organism evidence="1 2">
    <name type="scientific">Paenibacillus chartarius</name>
    <dbReference type="NCBI Taxonomy" id="747481"/>
    <lineage>
        <taxon>Bacteria</taxon>
        <taxon>Bacillati</taxon>
        <taxon>Bacillota</taxon>
        <taxon>Bacilli</taxon>
        <taxon>Bacillales</taxon>
        <taxon>Paenibacillaceae</taxon>
        <taxon>Paenibacillus</taxon>
    </lineage>
</organism>
<gene>
    <name evidence="1" type="ORF">ACFFK0_13540</name>
</gene>
<reference evidence="1 2" key="1">
    <citation type="submission" date="2024-09" db="EMBL/GenBank/DDBJ databases">
        <authorList>
            <person name="Sun Q."/>
            <person name="Mori K."/>
        </authorList>
    </citation>
    <scope>NUCLEOTIDE SEQUENCE [LARGE SCALE GENOMIC DNA]</scope>
    <source>
        <strain evidence="1 2">CCM 7759</strain>
    </source>
</reference>
<dbReference type="RefSeq" id="WP_377470776.1">
    <property type="nucleotide sequence ID" value="NZ_JBHLWN010000051.1"/>
</dbReference>
<protein>
    <submittedName>
        <fullName evidence="1">Uncharacterized protein</fullName>
    </submittedName>
</protein>
<evidence type="ECO:0000313" key="1">
    <source>
        <dbReference type="EMBL" id="MFC0213467.1"/>
    </source>
</evidence>
<dbReference type="Proteomes" id="UP001589776">
    <property type="component" value="Unassembled WGS sequence"/>
</dbReference>
<evidence type="ECO:0000313" key="2">
    <source>
        <dbReference type="Proteomes" id="UP001589776"/>
    </source>
</evidence>
<proteinExistence type="predicted"/>
<name>A0ABV6DLD6_9BACL</name>
<comment type="caution">
    <text evidence="1">The sequence shown here is derived from an EMBL/GenBank/DDBJ whole genome shotgun (WGS) entry which is preliminary data.</text>
</comment>